<organism evidence="2 3">
    <name type="scientific">Acropora cervicornis</name>
    <name type="common">Staghorn coral</name>
    <dbReference type="NCBI Taxonomy" id="6130"/>
    <lineage>
        <taxon>Eukaryota</taxon>
        <taxon>Metazoa</taxon>
        <taxon>Cnidaria</taxon>
        <taxon>Anthozoa</taxon>
        <taxon>Hexacorallia</taxon>
        <taxon>Scleractinia</taxon>
        <taxon>Astrocoeniina</taxon>
        <taxon>Acroporidae</taxon>
        <taxon>Acropora</taxon>
    </lineage>
</organism>
<sequence length="427" mass="48697">MGRREGSRIKWTEEMNDALLQCKSKAVKLAKGDNPPRSENGRKIGYMSLMKDMWDELGYGHLALSSQNLRDKAAALERTVGNVSRDIVRNVGRADGKRSERGSEENTEIVAVESSDQNANELRRRKSANLHTESTQDPLEEIDSTLTTPEKELFERSSQLFASVINGLVEQNKVVPGENPFAYLWLANCVLYSVVVTFPVSKGWKKDPKDKATRRAHENDSWRNKFLEIVGEVRKKLSIATAELSRIKENRKLTKRGKKNRSLLQKECRSLSASSLVSYIEKQKSLLRKLKVSFGRKRRQEEAKVLNRQFKEDPGRVYATITMMAEEDPDNARPKYKVARNEDQTSTSKGVFSDIVEAEGFWRRLWEERGTGDENAEWLKEIENGHNADQKCVLDGPFRKGAWTRVRPDNARPGPDCGSSMEIHLKR</sequence>
<gene>
    <name evidence="2" type="ORF">P5673_018676</name>
</gene>
<accession>A0AAD9QDR4</accession>
<keyword evidence="3" id="KW-1185">Reference proteome</keyword>
<protein>
    <submittedName>
        <fullName evidence="2">Uncharacterized protein</fullName>
    </submittedName>
</protein>
<feature type="region of interest" description="Disordered" evidence="1">
    <location>
        <begin position="404"/>
        <end position="427"/>
    </location>
</feature>
<dbReference type="AlphaFoldDB" id="A0AAD9QDR4"/>
<evidence type="ECO:0000313" key="3">
    <source>
        <dbReference type="Proteomes" id="UP001249851"/>
    </source>
</evidence>
<dbReference type="Proteomes" id="UP001249851">
    <property type="component" value="Unassembled WGS sequence"/>
</dbReference>
<reference evidence="2" key="2">
    <citation type="journal article" date="2023" name="Science">
        <title>Genomic signatures of disease resistance in endangered staghorn corals.</title>
        <authorList>
            <person name="Vollmer S.V."/>
            <person name="Selwyn J.D."/>
            <person name="Despard B.A."/>
            <person name="Roesel C.L."/>
        </authorList>
    </citation>
    <scope>NUCLEOTIDE SEQUENCE</scope>
    <source>
        <strain evidence="2">K2</strain>
    </source>
</reference>
<evidence type="ECO:0000256" key="1">
    <source>
        <dbReference type="SAM" id="MobiDB-lite"/>
    </source>
</evidence>
<proteinExistence type="predicted"/>
<name>A0AAD9QDR4_ACRCE</name>
<comment type="caution">
    <text evidence="2">The sequence shown here is derived from an EMBL/GenBank/DDBJ whole genome shotgun (WGS) entry which is preliminary data.</text>
</comment>
<dbReference type="EMBL" id="JARQWQ010000042">
    <property type="protein sequence ID" value="KAK2559041.1"/>
    <property type="molecule type" value="Genomic_DNA"/>
</dbReference>
<evidence type="ECO:0000313" key="2">
    <source>
        <dbReference type="EMBL" id="KAK2559041.1"/>
    </source>
</evidence>
<reference evidence="2" key="1">
    <citation type="journal article" date="2023" name="G3 (Bethesda)">
        <title>Whole genome assembly and annotation of the endangered Caribbean coral Acropora cervicornis.</title>
        <authorList>
            <person name="Selwyn J.D."/>
            <person name="Vollmer S.V."/>
        </authorList>
    </citation>
    <scope>NUCLEOTIDE SEQUENCE</scope>
    <source>
        <strain evidence="2">K2</strain>
    </source>
</reference>